<accession>A0AAD9DJK9</accession>
<evidence type="ECO:0000313" key="1">
    <source>
        <dbReference type="EMBL" id="KAK1748529.1"/>
    </source>
</evidence>
<name>A0AAD9DJK9_9STRA</name>
<organism evidence="1 2">
    <name type="scientific">Skeletonema marinoi</name>
    <dbReference type="NCBI Taxonomy" id="267567"/>
    <lineage>
        <taxon>Eukaryota</taxon>
        <taxon>Sar</taxon>
        <taxon>Stramenopiles</taxon>
        <taxon>Ochrophyta</taxon>
        <taxon>Bacillariophyta</taxon>
        <taxon>Coscinodiscophyceae</taxon>
        <taxon>Thalassiosirophycidae</taxon>
        <taxon>Thalassiosirales</taxon>
        <taxon>Skeletonemataceae</taxon>
        <taxon>Skeletonema</taxon>
        <taxon>Skeletonema marinoi-dohrnii complex</taxon>
    </lineage>
</organism>
<dbReference type="EMBL" id="JATAAI010000001">
    <property type="protein sequence ID" value="KAK1748529.1"/>
    <property type="molecule type" value="Genomic_DNA"/>
</dbReference>
<proteinExistence type="predicted"/>
<comment type="caution">
    <text evidence="1">The sequence shown here is derived from an EMBL/GenBank/DDBJ whole genome shotgun (WGS) entry which is preliminary data.</text>
</comment>
<dbReference type="Proteomes" id="UP001224775">
    <property type="component" value="Unassembled WGS sequence"/>
</dbReference>
<gene>
    <name evidence="1" type="ORF">QTG54_000468</name>
</gene>
<protein>
    <submittedName>
        <fullName evidence="1">Uncharacterized protein</fullName>
    </submittedName>
</protein>
<keyword evidence="2" id="KW-1185">Reference proteome</keyword>
<reference evidence="1" key="1">
    <citation type="submission" date="2023-06" db="EMBL/GenBank/DDBJ databases">
        <title>Survivors Of The Sea: Transcriptome response of Skeletonema marinoi to long-term dormancy.</title>
        <authorList>
            <person name="Pinder M.I.M."/>
            <person name="Kourtchenko O."/>
            <person name="Robertson E.K."/>
            <person name="Larsson T."/>
            <person name="Maumus F."/>
            <person name="Osuna-Cruz C.M."/>
            <person name="Vancaester E."/>
            <person name="Stenow R."/>
            <person name="Vandepoele K."/>
            <person name="Ploug H."/>
            <person name="Bruchert V."/>
            <person name="Godhe A."/>
            <person name="Topel M."/>
        </authorList>
    </citation>
    <scope>NUCLEOTIDE SEQUENCE</scope>
    <source>
        <strain evidence="1">R05AC</strain>
    </source>
</reference>
<sequence length="21" mass="2405">MRPCYISSLKDAALSHQRTNL</sequence>
<evidence type="ECO:0000313" key="2">
    <source>
        <dbReference type="Proteomes" id="UP001224775"/>
    </source>
</evidence>
<dbReference type="AlphaFoldDB" id="A0AAD9DJK9"/>